<protein>
    <submittedName>
        <fullName evidence="1">Uncharacterized protein</fullName>
    </submittedName>
</protein>
<reference evidence="1" key="1">
    <citation type="journal article" date="2020" name="Nature">
        <title>Giant virus diversity and host interactions through global metagenomics.</title>
        <authorList>
            <person name="Schulz F."/>
            <person name="Roux S."/>
            <person name="Paez-Espino D."/>
            <person name="Jungbluth S."/>
            <person name="Walsh D.A."/>
            <person name="Denef V.J."/>
            <person name="McMahon K.D."/>
            <person name="Konstantinidis K.T."/>
            <person name="Eloe-Fadrosh E.A."/>
            <person name="Kyrpides N.C."/>
            <person name="Woyke T."/>
        </authorList>
    </citation>
    <scope>NUCLEOTIDE SEQUENCE</scope>
    <source>
        <strain evidence="1">GVMAG-M-3300023174-107</strain>
    </source>
</reference>
<dbReference type="AlphaFoldDB" id="A0A6C0D3A5"/>
<dbReference type="EMBL" id="MN739522">
    <property type="protein sequence ID" value="QHT10574.1"/>
    <property type="molecule type" value="Genomic_DNA"/>
</dbReference>
<organism evidence="1">
    <name type="scientific">viral metagenome</name>
    <dbReference type="NCBI Taxonomy" id="1070528"/>
    <lineage>
        <taxon>unclassified sequences</taxon>
        <taxon>metagenomes</taxon>
        <taxon>organismal metagenomes</taxon>
    </lineage>
</organism>
<accession>A0A6C0D3A5</accession>
<sequence length="77" mass="8790">MKIKTFIESKSGVFLLSVVLGLGLACIFKMSCDSQNCIVQCAPDYSEKKIIRYNDKCYEPNEHMETCDPTKKIIEHI</sequence>
<dbReference type="PROSITE" id="PS51257">
    <property type="entry name" value="PROKAR_LIPOPROTEIN"/>
    <property type="match status" value="1"/>
</dbReference>
<name>A0A6C0D3A5_9ZZZZ</name>
<proteinExistence type="predicted"/>
<evidence type="ECO:0000313" key="1">
    <source>
        <dbReference type="EMBL" id="QHT10574.1"/>
    </source>
</evidence>